<feature type="compositionally biased region" description="Polar residues" evidence="10">
    <location>
        <begin position="776"/>
        <end position="792"/>
    </location>
</feature>
<dbReference type="Gene3D" id="3.40.50.300">
    <property type="entry name" value="P-loop containing nucleotide triphosphate hydrolases"/>
    <property type="match status" value="1"/>
</dbReference>
<dbReference type="InterPro" id="IPR008803">
    <property type="entry name" value="RHD3/Sey1"/>
</dbReference>
<dbReference type="InterPro" id="IPR030386">
    <property type="entry name" value="G_GB1_RHD3_dom"/>
</dbReference>
<keyword evidence="6" id="KW-0175">Coiled coil</keyword>
<evidence type="ECO:0000313" key="13">
    <source>
        <dbReference type="EMBL" id="MBX14163.1"/>
    </source>
</evidence>
<dbReference type="EMBL" id="GGEC01033679">
    <property type="protein sequence ID" value="MBX14163.1"/>
    <property type="molecule type" value="Transcribed_RNA"/>
</dbReference>
<keyword evidence="8 9" id="KW-0472">Membrane</keyword>
<proteinExistence type="inferred from homology"/>
<feature type="topological domain" description="Lumenal" evidence="9">
    <location>
        <begin position="705"/>
        <end position="707"/>
    </location>
</feature>
<dbReference type="CDD" id="cd01851">
    <property type="entry name" value="GBP"/>
    <property type="match status" value="1"/>
</dbReference>
<feature type="transmembrane region" description="Helical" evidence="11">
    <location>
        <begin position="708"/>
        <end position="725"/>
    </location>
</feature>
<dbReference type="Pfam" id="PF05879">
    <property type="entry name" value="RHD3_GTPase"/>
    <property type="match status" value="1"/>
</dbReference>
<dbReference type="SUPFAM" id="SSF52540">
    <property type="entry name" value="P-loop containing nucleoside triphosphate hydrolases"/>
    <property type="match status" value="1"/>
</dbReference>
<keyword evidence="1 9" id="KW-0812">Transmembrane</keyword>
<evidence type="ECO:0000256" key="4">
    <source>
        <dbReference type="ARBA" id="ARBA00022824"/>
    </source>
</evidence>
<feature type="topological domain" description="Cytoplasmic" evidence="9">
    <location>
        <begin position="729"/>
        <end position="832"/>
    </location>
</feature>
<organism evidence="13">
    <name type="scientific">Rhizophora mucronata</name>
    <name type="common">Asiatic mangrove</name>
    <dbReference type="NCBI Taxonomy" id="61149"/>
    <lineage>
        <taxon>Eukaryota</taxon>
        <taxon>Viridiplantae</taxon>
        <taxon>Streptophyta</taxon>
        <taxon>Embryophyta</taxon>
        <taxon>Tracheophyta</taxon>
        <taxon>Spermatophyta</taxon>
        <taxon>Magnoliopsida</taxon>
        <taxon>eudicotyledons</taxon>
        <taxon>Gunneridae</taxon>
        <taxon>Pentapetalae</taxon>
        <taxon>rosids</taxon>
        <taxon>fabids</taxon>
        <taxon>Malpighiales</taxon>
        <taxon>Rhizophoraceae</taxon>
        <taxon>Rhizophora</taxon>
    </lineage>
</organism>
<keyword evidence="4 9" id="KW-0256">Endoplasmic reticulum</keyword>
<accession>A0A2P2L863</accession>
<evidence type="ECO:0000256" key="11">
    <source>
        <dbReference type="SAM" id="Phobius"/>
    </source>
</evidence>
<dbReference type="AlphaFoldDB" id="A0A2P2L863"/>
<sequence>MLMEEDCCATQLVDGGGAFNVEGLDHFIATTKFADCGLSYAVVAVMGPQSSGKSTLLNHLFRTNFREMDAFRGRSQTTKGIWIARCIGIEPFTIAMDLEGTDGSERGEDDTAFEKQSALFALAIADVVLINMWCHDIGREHAANKPLLKRVFQVMMRLFSPRKTTLLFVIRDKTKTPLEYLESVLREDIQKIWNEVSKSQAQRYISLSEFFNVEVTALSSYEEKEEQFKEQVAQLRQWFFQSTSPGGLAGDRHGVVPASGFSFSAQQIWKTIKENKDLNLPAHKVMVATVRCEEIGNEMLRHLSVDEGWLALDETVQAGPVSEFGKKLNTILEAHLSRYDMETTYFDEGVRNAKRQQLKSKALDLVYPAYATLLGHLRSKTHEEFRTRLEQSLNKGEGFAASVHTCTQSCMLEFDKRCADAAVRQANWDASKVCEKLLRDIGTHASSVCNAKLSELINKYEEQLSRALTEPVESLFVSGGNDTWPAIRKLLEHETQLAVSGFSYAVASFELDRATIGTMVQKLRDYARNVVEKKAREAAGKVLIYMKEKFAIAFNHDNDSMPRVWTGKEDIRRITKEARTASLKLLSDMAAIRLDEKPEKIENVLYSSLRDGDVAALSSQDRSIATATDPLASSTWEEVSPKDTLITPVQCKSLWRQFKAETEYMVTQAISAQEAYKWNNNWLPPPWAIVAMVVLGFNEFMLLLKNPLYLMVLFIVFLLSKALWVQMDVAREFQQGTLAGLLSISSRFLPTVMDLLRRLAKEAQGPPTSEAPRPVSLTSHSFRSQSQPNPMLSTMTESAESSTVSSSDAGIEYSSPSLSHRRSTINVEADFS</sequence>
<feature type="domain" description="GB1/RHD3-type G" evidence="12">
    <location>
        <begin position="37"/>
        <end position="252"/>
    </location>
</feature>
<evidence type="ECO:0000259" key="12">
    <source>
        <dbReference type="PROSITE" id="PS51715"/>
    </source>
</evidence>
<feature type="region of interest" description="Disordered" evidence="10">
    <location>
        <begin position="763"/>
        <end position="832"/>
    </location>
</feature>
<evidence type="ECO:0000256" key="3">
    <source>
        <dbReference type="ARBA" id="ARBA00022801"/>
    </source>
</evidence>
<keyword evidence="2 9" id="KW-0547">Nucleotide-binding</keyword>
<evidence type="ECO:0000256" key="1">
    <source>
        <dbReference type="ARBA" id="ARBA00022692"/>
    </source>
</evidence>
<dbReference type="PANTHER" id="PTHR45923:SF20">
    <property type="entry name" value="PROTEIN ROOT HAIR DEFECTIVE 3 HOMOLOG 2"/>
    <property type="match status" value="1"/>
</dbReference>
<comment type="subcellular location">
    <subcellularLocation>
        <location evidence="9">Endoplasmic reticulum membrane</location>
        <topology evidence="9">Multi-pass membrane protein</topology>
    </subcellularLocation>
</comment>
<dbReference type="EC" id="3.6.5.-" evidence="9"/>
<dbReference type="FunFam" id="3.40.50.300:FF:002271">
    <property type="entry name" value="Protein ROOT HAIR DEFECTIVE 3 homolog"/>
    <property type="match status" value="1"/>
</dbReference>
<evidence type="ECO:0000256" key="2">
    <source>
        <dbReference type="ARBA" id="ARBA00022741"/>
    </source>
</evidence>
<dbReference type="InterPro" id="IPR046758">
    <property type="entry name" value="Sey1/RHD3-like_3HB"/>
</dbReference>
<feature type="topological domain" description="Cytoplasmic" evidence="9">
    <location>
        <begin position="1"/>
        <end position="683"/>
    </location>
</feature>
<evidence type="ECO:0000256" key="9">
    <source>
        <dbReference type="HAMAP-Rule" id="MF_03109"/>
    </source>
</evidence>
<dbReference type="HAMAP" id="MF_03109">
    <property type="entry name" value="Sey1"/>
    <property type="match status" value="1"/>
</dbReference>
<evidence type="ECO:0000256" key="5">
    <source>
        <dbReference type="ARBA" id="ARBA00022989"/>
    </source>
</evidence>
<comment type="similarity">
    <text evidence="9">Belongs to the TRAFAC class dynamin-like GTPase superfamily. GB1/RHD3 GTPase family. RHD3 subfamily.</text>
</comment>
<keyword evidence="7 9" id="KW-0342">GTP-binding</keyword>
<dbReference type="GO" id="GO:0003924">
    <property type="term" value="F:GTPase activity"/>
    <property type="evidence" value="ECO:0007669"/>
    <property type="project" value="UniProtKB-UniRule"/>
</dbReference>
<comment type="function">
    <text evidence="9">Probable GTP-binding protein that may be involved in cell development.</text>
</comment>
<dbReference type="InterPro" id="IPR027417">
    <property type="entry name" value="P-loop_NTPase"/>
</dbReference>
<reference evidence="13" key="1">
    <citation type="submission" date="2018-02" db="EMBL/GenBank/DDBJ databases">
        <title>Rhizophora mucronata_Transcriptome.</title>
        <authorList>
            <person name="Meera S.P."/>
            <person name="Sreeshan A."/>
            <person name="Augustine A."/>
        </authorList>
    </citation>
    <scope>NUCLEOTIDE SEQUENCE</scope>
    <source>
        <tissue evidence="13">Leaf</tissue>
    </source>
</reference>
<dbReference type="GO" id="GO:0005525">
    <property type="term" value="F:GTP binding"/>
    <property type="evidence" value="ECO:0007669"/>
    <property type="project" value="UniProtKB-UniRule"/>
</dbReference>
<protein>
    <recommendedName>
        <fullName evidence="9">Protein ROOT HAIR DEFECTIVE 3 homolog</fullName>
        <ecNumber evidence="9">3.6.5.-</ecNumber>
    </recommendedName>
    <alternativeName>
        <fullName evidence="9">Protein SEY1 homolog</fullName>
    </alternativeName>
</protein>
<dbReference type="GO" id="GO:0016320">
    <property type="term" value="P:endoplasmic reticulum membrane fusion"/>
    <property type="evidence" value="ECO:0007669"/>
    <property type="project" value="TreeGrafter"/>
</dbReference>
<dbReference type="PANTHER" id="PTHR45923">
    <property type="entry name" value="PROTEIN SEY1"/>
    <property type="match status" value="1"/>
</dbReference>
<dbReference type="GO" id="GO:0005789">
    <property type="term" value="C:endoplasmic reticulum membrane"/>
    <property type="evidence" value="ECO:0007669"/>
    <property type="project" value="UniProtKB-SubCell"/>
</dbReference>
<evidence type="ECO:0000256" key="10">
    <source>
        <dbReference type="SAM" id="MobiDB-lite"/>
    </source>
</evidence>
<evidence type="ECO:0000256" key="6">
    <source>
        <dbReference type="ARBA" id="ARBA00023054"/>
    </source>
</evidence>
<keyword evidence="5 9" id="KW-1133">Transmembrane helix</keyword>
<evidence type="ECO:0000256" key="8">
    <source>
        <dbReference type="ARBA" id="ARBA00023136"/>
    </source>
</evidence>
<name>A0A2P2L863_RHIMU</name>
<keyword evidence="3 9" id="KW-0378">Hydrolase</keyword>
<feature type="binding site" evidence="9">
    <location>
        <begin position="47"/>
        <end position="54"/>
    </location>
    <ligand>
        <name>GTP</name>
        <dbReference type="ChEBI" id="CHEBI:37565"/>
    </ligand>
</feature>
<evidence type="ECO:0000256" key="7">
    <source>
        <dbReference type="ARBA" id="ARBA00023134"/>
    </source>
</evidence>
<dbReference type="PROSITE" id="PS51715">
    <property type="entry name" value="G_GB1_RHD3"/>
    <property type="match status" value="1"/>
</dbReference>
<dbReference type="Pfam" id="PF20428">
    <property type="entry name" value="Sey1_3HB"/>
    <property type="match status" value="1"/>
</dbReference>
<feature type="compositionally biased region" description="Low complexity" evidence="10">
    <location>
        <begin position="793"/>
        <end position="807"/>
    </location>
</feature>